<evidence type="ECO:0000313" key="3">
    <source>
        <dbReference type="Proteomes" id="UP000553034"/>
    </source>
</evidence>
<dbReference type="PANTHER" id="PTHR42839">
    <property type="entry name" value="ISOCHORISMATE SYNTHASE ENTC"/>
    <property type="match status" value="1"/>
</dbReference>
<dbReference type="EC" id="5.4.4.2" evidence="2"/>
<sequence length="376" mass="43128">MEFTNLLQSLKSQYQQKLPFVVFRLPDKHTHSAYLQKDDTLHKLTDFKSKGFVFSPFDAHEDTLIFPITESVCLEAEAEKNVAAEKLIKTTQPIVFDGEEKKFHNELVKKAIAYMKEGTSEKIVLARVQEVTSKKSVFEIYQNLTERYPTAFVYCWYHPQVGLWMGATPETLIHTQRTSFKTMALAGTQVYKPTNHYYWGDKEKEEQAIVTRSILNDLKQTENVTSVMTSATYTHRAGNVVHLKTDIEGFYNGKAETLQNIVDKLHPTPAVCGLPKTVAKQFILKNEKKSRKFYSGYLGELNKEREISRNIKSVEQQAYRANRFSTDFYVNLRCMECFPSEQKYNLYVGGGITTASNPEAEWTETLNKAKTLASVM</sequence>
<organism evidence="2 3">
    <name type="scientific">Mesonia hippocampi</name>
    <dbReference type="NCBI Taxonomy" id="1628250"/>
    <lineage>
        <taxon>Bacteria</taxon>
        <taxon>Pseudomonadati</taxon>
        <taxon>Bacteroidota</taxon>
        <taxon>Flavobacteriia</taxon>
        <taxon>Flavobacteriales</taxon>
        <taxon>Flavobacteriaceae</taxon>
        <taxon>Mesonia</taxon>
    </lineage>
</organism>
<feature type="domain" description="Chorismate-utilising enzyme C-terminal" evidence="1">
    <location>
        <begin position="104"/>
        <end position="368"/>
    </location>
</feature>
<evidence type="ECO:0000259" key="1">
    <source>
        <dbReference type="Pfam" id="PF00425"/>
    </source>
</evidence>
<dbReference type="InterPro" id="IPR005801">
    <property type="entry name" value="ADC_synthase"/>
</dbReference>
<dbReference type="Gene3D" id="3.60.120.10">
    <property type="entry name" value="Anthranilate synthase"/>
    <property type="match status" value="1"/>
</dbReference>
<dbReference type="InterPro" id="IPR015890">
    <property type="entry name" value="Chorismate_C"/>
</dbReference>
<protein>
    <submittedName>
        <fullName evidence="2">Isochorismate synthase</fullName>
        <ecNumber evidence="2">5.4.4.2</ecNumber>
    </submittedName>
</protein>
<dbReference type="PANTHER" id="PTHR42839:SF2">
    <property type="entry name" value="ISOCHORISMATE SYNTHASE ENTC"/>
    <property type="match status" value="1"/>
</dbReference>
<keyword evidence="3" id="KW-1185">Reference proteome</keyword>
<name>A0A840ENT1_9FLAO</name>
<dbReference type="EMBL" id="JACIFO010000010">
    <property type="protein sequence ID" value="MBB4119788.1"/>
    <property type="molecule type" value="Genomic_DNA"/>
</dbReference>
<dbReference type="RefSeq" id="WP_183478132.1">
    <property type="nucleotide sequence ID" value="NZ_JACIFO010000010.1"/>
</dbReference>
<dbReference type="SUPFAM" id="SSF56322">
    <property type="entry name" value="ADC synthase"/>
    <property type="match status" value="1"/>
</dbReference>
<gene>
    <name evidence="2" type="ORF">GGR32_002094</name>
</gene>
<evidence type="ECO:0000313" key="2">
    <source>
        <dbReference type="EMBL" id="MBB4119788.1"/>
    </source>
</evidence>
<dbReference type="AlphaFoldDB" id="A0A840ENT1"/>
<proteinExistence type="predicted"/>
<comment type="caution">
    <text evidence="2">The sequence shown here is derived from an EMBL/GenBank/DDBJ whole genome shotgun (WGS) entry which is preliminary data.</text>
</comment>
<dbReference type="Pfam" id="PF00425">
    <property type="entry name" value="Chorismate_bind"/>
    <property type="match status" value="1"/>
</dbReference>
<dbReference type="GO" id="GO:0008909">
    <property type="term" value="F:isochorismate synthase activity"/>
    <property type="evidence" value="ECO:0007669"/>
    <property type="project" value="UniProtKB-EC"/>
</dbReference>
<reference evidence="2 3" key="1">
    <citation type="submission" date="2020-08" db="EMBL/GenBank/DDBJ databases">
        <title>Genomic Encyclopedia of Type Strains, Phase IV (KMG-IV): sequencing the most valuable type-strain genomes for metagenomic binning, comparative biology and taxonomic classification.</title>
        <authorList>
            <person name="Goeker M."/>
        </authorList>
    </citation>
    <scope>NUCLEOTIDE SEQUENCE [LARGE SCALE GENOMIC DNA]</scope>
    <source>
        <strain evidence="2 3">DSM 29568</strain>
    </source>
</reference>
<accession>A0A840ENT1</accession>
<keyword evidence="2" id="KW-0413">Isomerase</keyword>
<dbReference type="Proteomes" id="UP000553034">
    <property type="component" value="Unassembled WGS sequence"/>
</dbReference>